<dbReference type="SUPFAM" id="SSF49764">
    <property type="entry name" value="HSP20-like chaperones"/>
    <property type="match status" value="1"/>
</dbReference>
<name>A0AAE0G0X9_9CHLO</name>
<dbReference type="InterPro" id="IPR008978">
    <property type="entry name" value="HSP20-like_chaperone"/>
</dbReference>
<evidence type="ECO:0000313" key="2">
    <source>
        <dbReference type="EMBL" id="KAK3269382.1"/>
    </source>
</evidence>
<dbReference type="Gene3D" id="2.60.40.790">
    <property type="match status" value="1"/>
</dbReference>
<protein>
    <recommendedName>
        <fullName evidence="1">CS domain-containing protein</fullName>
    </recommendedName>
</protein>
<dbReference type="PANTHER" id="PTHR13164:SF6">
    <property type="entry name" value="CS DOMAIN-CONTAINING PROTEIN"/>
    <property type="match status" value="1"/>
</dbReference>
<proteinExistence type="predicted"/>
<dbReference type="Proteomes" id="UP001190700">
    <property type="component" value="Unassembled WGS sequence"/>
</dbReference>
<dbReference type="Pfam" id="PF04969">
    <property type="entry name" value="CS"/>
    <property type="match status" value="1"/>
</dbReference>
<feature type="domain" description="CS" evidence="1">
    <location>
        <begin position="137"/>
        <end position="241"/>
    </location>
</feature>
<comment type="caution">
    <text evidence="2">The sequence shown here is derived from an EMBL/GenBank/DDBJ whole genome shotgun (WGS) entry which is preliminary data.</text>
</comment>
<accession>A0AAE0G0X9</accession>
<reference evidence="2 3" key="1">
    <citation type="journal article" date="2015" name="Genome Biol. Evol.">
        <title>Comparative Genomics of a Bacterivorous Green Alga Reveals Evolutionary Causalities and Consequences of Phago-Mixotrophic Mode of Nutrition.</title>
        <authorList>
            <person name="Burns J.A."/>
            <person name="Paasch A."/>
            <person name="Narechania A."/>
            <person name="Kim E."/>
        </authorList>
    </citation>
    <scope>NUCLEOTIDE SEQUENCE [LARGE SCALE GENOMIC DNA]</scope>
    <source>
        <strain evidence="2 3">PLY_AMNH</strain>
    </source>
</reference>
<sequence>MSMEDEERANALEDSIKQKAGKSYYYAHEKRDTGELRAPDPGPLPFPACWMQCASESKVVSGNPRCPVLAEPEGKLIKKTVSVESLGESLEASALDDNIAMKKDQSYYYAHARRETGEAPAPMPVPVVLARETRPTAPTIEAKAIQSYSFLDEDEVVKIYVPLEGVKEAVGQKKEAVCSSFGEKTLELTVSGYEEGKVLKLGFASLFEEIVPEESKHRVLANKVVLALKKKKKNISWNRLV</sequence>
<evidence type="ECO:0000259" key="1">
    <source>
        <dbReference type="PROSITE" id="PS51203"/>
    </source>
</evidence>
<dbReference type="EMBL" id="LGRX02011004">
    <property type="protein sequence ID" value="KAK3269382.1"/>
    <property type="molecule type" value="Genomic_DNA"/>
</dbReference>
<organism evidence="2 3">
    <name type="scientific">Cymbomonas tetramitiformis</name>
    <dbReference type="NCBI Taxonomy" id="36881"/>
    <lineage>
        <taxon>Eukaryota</taxon>
        <taxon>Viridiplantae</taxon>
        <taxon>Chlorophyta</taxon>
        <taxon>Pyramimonadophyceae</taxon>
        <taxon>Pyramimonadales</taxon>
        <taxon>Pyramimonadaceae</taxon>
        <taxon>Cymbomonas</taxon>
    </lineage>
</organism>
<evidence type="ECO:0000313" key="3">
    <source>
        <dbReference type="Proteomes" id="UP001190700"/>
    </source>
</evidence>
<dbReference type="AlphaFoldDB" id="A0AAE0G0X9"/>
<dbReference type="PROSITE" id="PS51203">
    <property type="entry name" value="CS"/>
    <property type="match status" value="1"/>
</dbReference>
<keyword evidence="3" id="KW-1185">Reference proteome</keyword>
<gene>
    <name evidence="2" type="ORF">CYMTET_22174</name>
</gene>
<dbReference type="InterPro" id="IPR007052">
    <property type="entry name" value="CS_dom"/>
</dbReference>
<dbReference type="PANTHER" id="PTHR13164">
    <property type="entry name" value="CALICYLIN BINDING PROTEIN"/>
    <property type="match status" value="1"/>
</dbReference>
<dbReference type="GO" id="GO:0005634">
    <property type="term" value="C:nucleus"/>
    <property type="evidence" value="ECO:0007669"/>
    <property type="project" value="TreeGrafter"/>
</dbReference>
<dbReference type="InterPro" id="IPR052289">
    <property type="entry name" value="Calcyclin-binding_UBL-bridge"/>
</dbReference>